<dbReference type="PANTHER" id="PTHR41774">
    <property type="match status" value="1"/>
</dbReference>
<reference evidence="1 2" key="1">
    <citation type="submission" date="2010-12" db="EMBL/GenBank/DDBJ databases">
        <title>Complete sequence of Desulfurispirillum indicum S5.</title>
        <authorList>
            <consortium name="US DOE Joint Genome Institute"/>
            <person name="Lucas S."/>
            <person name="Copeland A."/>
            <person name="Lapidus A."/>
            <person name="Cheng J.-F."/>
            <person name="Goodwin L."/>
            <person name="Pitluck S."/>
            <person name="Chertkov O."/>
            <person name="Held B."/>
            <person name="Detter J.C."/>
            <person name="Han C."/>
            <person name="Tapia R."/>
            <person name="Land M."/>
            <person name="Hauser L."/>
            <person name="Kyrpides N."/>
            <person name="Ivanova N."/>
            <person name="Mikhailova N."/>
            <person name="Haggblom M."/>
            <person name="Rauschenbach I."/>
            <person name="Bini E."/>
            <person name="Woyke T."/>
        </authorList>
    </citation>
    <scope>NUCLEOTIDE SEQUENCE [LARGE SCALE GENOMIC DNA]</scope>
    <source>
        <strain evidence="2">ATCC BAA-1389 / DSM 22839 / S5</strain>
    </source>
</reference>
<dbReference type="PANTHER" id="PTHR41774:SF1">
    <property type="entry name" value="NGG1P INTERACTING FACTOR NIF3"/>
    <property type="match status" value="1"/>
</dbReference>
<dbReference type="EMBL" id="CP002432">
    <property type="protein sequence ID" value="ADU66313.1"/>
    <property type="molecule type" value="Genomic_DNA"/>
</dbReference>
<dbReference type="InParanoid" id="E6W095"/>
<sequence>MGRFFLGMHMYKLSYYVPVSYLESTKQALFDAGAGRVGNYDSCCWQTPGQGQFRPLVGSTPYRGVPGQLELVDEYKVEMICVQSSLENALGALRAAHPYEEPAIDVVRLESVP</sequence>
<dbReference type="InterPro" id="IPR015867">
    <property type="entry name" value="N-reg_PII/ATP_PRibTrfase_C"/>
</dbReference>
<protein>
    <recommendedName>
        <fullName evidence="3">NGG1p interacting factor NIF3</fullName>
    </recommendedName>
</protein>
<evidence type="ECO:0000313" key="2">
    <source>
        <dbReference type="Proteomes" id="UP000002572"/>
    </source>
</evidence>
<accession>E6W095</accession>
<organism evidence="1 2">
    <name type="scientific">Desulfurispirillum indicum (strain ATCC BAA-1389 / DSM 22839 / S5)</name>
    <dbReference type="NCBI Taxonomy" id="653733"/>
    <lineage>
        <taxon>Bacteria</taxon>
        <taxon>Pseudomonadati</taxon>
        <taxon>Chrysiogenota</taxon>
        <taxon>Chrysiogenia</taxon>
        <taxon>Chrysiogenales</taxon>
        <taxon>Chrysiogenaceae</taxon>
        <taxon>Desulfurispirillum</taxon>
    </lineage>
</organism>
<dbReference type="STRING" id="653733.Selin_1583"/>
<name>E6W095_DESIS</name>
<dbReference type="AlphaFoldDB" id="E6W095"/>
<proteinExistence type="predicted"/>
<dbReference type="eggNOG" id="COG3323">
    <property type="taxonomic scope" value="Bacteria"/>
</dbReference>
<gene>
    <name evidence="1" type="ordered locus">Selin_1583</name>
</gene>
<dbReference type="SUPFAM" id="SSF102705">
    <property type="entry name" value="NIF3 (NGG1p interacting factor 3)-like"/>
    <property type="match status" value="1"/>
</dbReference>
<keyword evidence="2" id="KW-1185">Reference proteome</keyword>
<dbReference type="HOGENOM" id="CLU_120084_3_0_0"/>
<evidence type="ECO:0008006" key="3">
    <source>
        <dbReference type="Google" id="ProtNLM"/>
    </source>
</evidence>
<dbReference type="InterPro" id="IPR036069">
    <property type="entry name" value="DUF34/NIF3_sf"/>
</dbReference>
<dbReference type="KEGG" id="din:Selin_1583"/>
<evidence type="ECO:0000313" key="1">
    <source>
        <dbReference type="EMBL" id="ADU66313.1"/>
    </source>
</evidence>
<dbReference type="Gene3D" id="3.30.70.120">
    <property type="match status" value="1"/>
</dbReference>
<dbReference type="Proteomes" id="UP000002572">
    <property type="component" value="Chromosome"/>
</dbReference>